<keyword evidence="1" id="KW-0812">Transmembrane</keyword>
<feature type="transmembrane region" description="Helical" evidence="1">
    <location>
        <begin position="616"/>
        <end position="639"/>
    </location>
</feature>
<dbReference type="GO" id="GO:0016020">
    <property type="term" value="C:membrane"/>
    <property type="evidence" value="ECO:0007669"/>
    <property type="project" value="TreeGrafter"/>
</dbReference>
<dbReference type="PANTHER" id="PTHR24177">
    <property type="entry name" value="CASKIN"/>
    <property type="match status" value="1"/>
</dbReference>
<feature type="transmembrane region" description="Helical" evidence="1">
    <location>
        <begin position="722"/>
        <end position="746"/>
    </location>
</feature>
<feature type="transmembrane region" description="Helical" evidence="1">
    <location>
        <begin position="758"/>
        <end position="779"/>
    </location>
</feature>
<evidence type="ECO:0000313" key="3">
    <source>
        <dbReference type="EMBL" id="KAK1605362.1"/>
    </source>
</evidence>
<feature type="transmembrane region" description="Helical" evidence="1">
    <location>
        <begin position="346"/>
        <end position="365"/>
    </location>
</feature>
<name>A0AAD8QMV5_LOLMU</name>
<feature type="transmembrane region" description="Helical" evidence="1">
    <location>
        <begin position="215"/>
        <end position="234"/>
    </location>
</feature>
<feature type="transmembrane region" description="Helical" evidence="1">
    <location>
        <begin position="279"/>
        <end position="299"/>
    </location>
</feature>
<protein>
    <recommendedName>
        <fullName evidence="2">PGG domain-containing protein</fullName>
    </recommendedName>
</protein>
<gene>
    <name evidence="3" type="ORF">QYE76_029035</name>
</gene>
<feature type="domain" description="PGG" evidence="2">
    <location>
        <begin position="664"/>
        <end position="783"/>
    </location>
</feature>
<feature type="transmembrane region" description="Helical" evidence="1">
    <location>
        <begin position="553"/>
        <end position="573"/>
    </location>
</feature>
<dbReference type="AlphaFoldDB" id="A0AAD8QMV5"/>
<evidence type="ECO:0000256" key="1">
    <source>
        <dbReference type="SAM" id="Phobius"/>
    </source>
</evidence>
<dbReference type="Proteomes" id="UP001231189">
    <property type="component" value="Unassembled WGS sequence"/>
</dbReference>
<sequence>MVTYVSGLNQPGGVWEAQDKAGHLAGDPILRDMHYRRYIAFTYCNATALSSSLVASLILFMLRKDSAFWRGVLYLIMFLELIALMGSYAAGSCLDAFTTICASVLALPVLAYITYGFLCFLGLLGQKPERGTSSSSQAEAGVTKLPTPIGDVDKDKNEVHMLLATFAITITYVAGLNPPGGFWSSSTTTRVHLQRQHMAGDPIMQDRGLWRYRAFFLWNTTAFVTSLLIILHLLEKKLIWKMSRRFNAVMYVLISVALLCLMEAYAVGSCREAHSTVKVLSLAVAVPACVFLQLALSYFDCWKRISGCMIQALSGWLKSSSPAGTIAGEAKNQDQDKDQDKDLKRIRYFVMVLASLAVSITYQAGLDPPGGLWQDSRAGHKIGYPVLRTTHPTRYMVFFYSNSAAFVTSLVVVIMVQCRYLVKRRALVAAMVLDLIGLVIAYTAGSTREVFTSVCVAAMGGLVLCCAVIHIALGGEEEKVDLPVSAAQGRSKDQLERKRQVMLIIAILVAALMYQAGLTPPGGFWPADNRHLGHRHRAGYPVLLSSHPRRYKAFFYCNAVSFMASVVLILLLVNRKLYRPAIRCYALHVCMAVGMLALMGAYTSVSGNYRHLKTSIYVLTLVAAVAISLLLQLVIFWYIRRSRRRQDHGGQRPFRGEGGSVEEQNEVLEYLMVLAVLIASVTYQSGLKPPGGIWQEDKDARGKHFSAGNPILHDISKLRYNVFFYSNSAAFMASIIVMVTLLPLTLSEVSNTDVSWKQLWPVNMVILTDVPALLLAYATGSTRNWKSSRNVLFLVLPVLVYVPLHAGVAALKKKLCKPTPPAT</sequence>
<reference evidence="3" key="1">
    <citation type="submission" date="2023-07" db="EMBL/GenBank/DDBJ databases">
        <title>A chromosome-level genome assembly of Lolium multiflorum.</title>
        <authorList>
            <person name="Chen Y."/>
            <person name="Copetti D."/>
            <person name="Kolliker R."/>
            <person name="Studer B."/>
        </authorList>
    </citation>
    <scope>NUCLEOTIDE SEQUENCE</scope>
    <source>
        <strain evidence="3">02402/16</strain>
        <tissue evidence="3">Leaf</tissue>
    </source>
</reference>
<dbReference type="EMBL" id="JAUUTY010000007">
    <property type="protein sequence ID" value="KAK1605362.1"/>
    <property type="molecule type" value="Genomic_DNA"/>
</dbReference>
<feature type="transmembrane region" description="Helical" evidence="1">
    <location>
        <begin position="450"/>
        <end position="473"/>
    </location>
</feature>
<comment type="caution">
    <text evidence="3">The sequence shown here is derived from an EMBL/GenBank/DDBJ whole genome shotgun (WGS) entry which is preliminary data.</text>
</comment>
<organism evidence="3 4">
    <name type="scientific">Lolium multiflorum</name>
    <name type="common">Italian ryegrass</name>
    <name type="synonym">Lolium perenne subsp. multiflorum</name>
    <dbReference type="NCBI Taxonomy" id="4521"/>
    <lineage>
        <taxon>Eukaryota</taxon>
        <taxon>Viridiplantae</taxon>
        <taxon>Streptophyta</taxon>
        <taxon>Embryophyta</taxon>
        <taxon>Tracheophyta</taxon>
        <taxon>Spermatophyta</taxon>
        <taxon>Magnoliopsida</taxon>
        <taxon>Liliopsida</taxon>
        <taxon>Poales</taxon>
        <taxon>Poaceae</taxon>
        <taxon>BOP clade</taxon>
        <taxon>Pooideae</taxon>
        <taxon>Poodae</taxon>
        <taxon>Poeae</taxon>
        <taxon>Poeae Chloroplast Group 2 (Poeae type)</taxon>
        <taxon>Loliodinae</taxon>
        <taxon>Loliinae</taxon>
        <taxon>Lolium</taxon>
    </lineage>
</organism>
<evidence type="ECO:0000313" key="4">
    <source>
        <dbReference type="Proteomes" id="UP001231189"/>
    </source>
</evidence>
<keyword evidence="4" id="KW-1185">Reference proteome</keyword>
<feature type="transmembrane region" description="Helical" evidence="1">
    <location>
        <begin position="426"/>
        <end position="444"/>
    </location>
</feature>
<accession>A0AAD8QMV5</accession>
<feature type="transmembrane region" description="Helical" evidence="1">
    <location>
        <begin position="585"/>
        <end position="604"/>
    </location>
</feature>
<feature type="transmembrane region" description="Helical" evidence="1">
    <location>
        <begin position="500"/>
        <end position="518"/>
    </location>
</feature>
<feature type="transmembrane region" description="Helical" evidence="1">
    <location>
        <begin position="246"/>
        <end position="267"/>
    </location>
</feature>
<dbReference type="Pfam" id="PF13962">
    <property type="entry name" value="PGG"/>
    <property type="match status" value="5"/>
</dbReference>
<dbReference type="PANTHER" id="PTHR24177:SF375">
    <property type="entry name" value="PGG DOMAIN-CONTAINING PROTEIN"/>
    <property type="match status" value="1"/>
</dbReference>
<proteinExistence type="predicted"/>
<keyword evidence="1" id="KW-0472">Membrane</keyword>
<feature type="domain" description="PGG" evidence="2">
    <location>
        <begin position="154"/>
        <end position="271"/>
    </location>
</feature>
<feature type="transmembrane region" description="Helical" evidence="1">
    <location>
        <begin position="72"/>
        <end position="90"/>
    </location>
</feature>
<feature type="transmembrane region" description="Helical" evidence="1">
    <location>
        <begin position="791"/>
        <end position="811"/>
    </location>
</feature>
<feature type="domain" description="PGG" evidence="2">
    <location>
        <begin position="2"/>
        <end position="94"/>
    </location>
</feature>
<feature type="domain" description="PGG" evidence="2">
    <location>
        <begin position="493"/>
        <end position="605"/>
    </location>
</feature>
<dbReference type="InterPro" id="IPR026961">
    <property type="entry name" value="PGG_dom"/>
</dbReference>
<feature type="transmembrane region" description="Helical" evidence="1">
    <location>
        <begin position="38"/>
        <end position="60"/>
    </location>
</feature>
<feature type="transmembrane region" description="Helical" evidence="1">
    <location>
        <begin position="96"/>
        <end position="124"/>
    </location>
</feature>
<feature type="transmembrane region" description="Helical" evidence="1">
    <location>
        <begin position="159"/>
        <end position="176"/>
    </location>
</feature>
<keyword evidence="1" id="KW-1133">Transmembrane helix</keyword>
<evidence type="ECO:0000259" key="2">
    <source>
        <dbReference type="Pfam" id="PF13962"/>
    </source>
</evidence>
<feature type="domain" description="PGG" evidence="2">
    <location>
        <begin position="341"/>
        <end position="448"/>
    </location>
</feature>
<feature type="transmembrane region" description="Helical" evidence="1">
    <location>
        <begin position="395"/>
        <end position="414"/>
    </location>
</feature>